<feature type="domain" description="DUF218" evidence="2">
    <location>
        <begin position="49"/>
        <end position="164"/>
    </location>
</feature>
<evidence type="ECO:0000313" key="4">
    <source>
        <dbReference type="Proteomes" id="UP000247973"/>
    </source>
</evidence>
<sequence>MKIIKRVAVYIAVTLLSIAVVLVFANWKIPHDTKDWLYNDVDSIPPQKVALVLGASKHIRGGLPNPYFDNRIAAAHELYVADKVKAFVMSGDNGREGYSEPEDMRDALVALGVPDSIIYLDYAGFRTLDSVVRMNEIFGQDSFIVVSQKFHNERAVFLAQYYGHTAYGYNAKDVALGRVSYKTIVREKFARVKVFVDIILNKQPKFLGEPVEIK</sequence>
<dbReference type="OrthoDB" id="9782395at2"/>
<dbReference type="InterPro" id="IPR051599">
    <property type="entry name" value="Cell_Envelope_Assoc"/>
</dbReference>
<gene>
    <name evidence="3" type="ORF">CLV62_107134</name>
</gene>
<keyword evidence="1" id="KW-0812">Transmembrane</keyword>
<proteinExistence type="predicted"/>
<evidence type="ECO:0000259" key="2">
    <source>
        <dbReference type="Pfam" id="PF02698"/>
    </source>
</evidence>
<protein>
    <submittedName>
        <fullName evidence="3">SanA protein</fullName>
    </submittedName>
</protein>
<dbReference type="AlphaFoldDB" id="A0A2V3PQ03"/>
<keyword evidence="1" id="KW-0472">Membrane</keyword>
<name>A0A2V3PQ03_9BACT</name>
<dbReference type="GO" id="GO:0005886">
    <property type="term" value="C:plasma membrane"/>
    <property type="evidence" value="ECO:0007669"/>
    <property type="project" value="TreeGrafter"/>
</dbReference>
<feature type="transmembrane region" description="Helical" evidence="1">
    <location>
        <begin position="7"/>
        <end position="27"/>
    </location>
</feature>
<evidence type="ECO:0000256" key="1">
    <source>
        <dbReference type="SAM" id="Phobius"/>
    </source>
</evidence>
<organism evidence="3 4">
    <name type="scientific">Dysgonomonas alginatilytica</name>
    <dbReference type="NCBI Taxonomy" id="1605892"/>
    <lineage>
        <taxon>Bacteria</taxon>
        <taxon>Pseudomonadati</taxon>
        <taxon>Bacteroidota</taxon>
        <taxon>Bacteroidia</taxon>
        <taxon>Bacteroidales</taxon>
        <taxon>Dysgonomonadaceae</taxon>
        <taxon>Dysgonomonas</taxon>
    </lineage>
</organism>
<evidence type="ECO:0000313" key="3">
    <source>
        <dbReference type="EMBL" id="PXV65537.1"/>
    </source>
</evidence>
<dbReference type="Proteomes" id="UP000247973">
    <property type="component" value="Unassembled WGS sequence"/>
</dbReference>
<reference evidence="3 4" key="1">
    <citation type="submission" date="2018-03" db="EMBL/GenBank/DDBJ databases">
        <title>Genomic Encyclopedia of Archaeal and Bacterial Type Strains, Phase II (KMG-II): from individual species to whole genera.</title>
        <authorList>
            <person name="Goeker M."/>
        </authorList>
    </citation>
    <scope>NUCLEOTIDE SEQUENCE [LARGE SCALE GENOMIC DNA]</scope>
    <source>
        <strain evidence="3 4">DSM 100214</strain>
    </source>
</reference>
<accession>A0A2V3PQ03</accession>
<comment type="caution">
    <text evidence="3">The sequence shown here is derived from an EMBL/GenBank/DDBJ whole genome shotgun (WGS) entry which is preliminary data.</text>
</comment>
<dbReference type="PANTHER" id="PTHR30336:SF6">
    <property type="entry name" value="INTEGRAL MEMBRANE PROTEIN"/>
    <property type="match status" value="1"/>
</dbReference>
<dbReference type="InterPro" id="IPR003848">
    <property type="entry name" value="DUF218"/>
</dbReference>
<dbReference type="Pfam" id="PF02698">
    <property type="entry name" value="DUF218"/>
    <property type="match status" value="1"/>
</dbReference>
<keyword evidence="4" id="KW-1185">Reference proteome</keyword>
<dbReference type="CDD" id="cd06259">
    <property type="entry name" value="YdcF-like"/>
    <property type="match status" value="1"/>
</dbReference>
<dbReference type="RefSeq" id="WP_110310280.1">
    <property type="nucleotide sequence ID" value="NZ_QICL01000007.1"/>
</dbReference>
<keyword evidence="1" id="KW-1133">Transmembrane helix</keyword>
<dbReference type="EMBL" id="QICL01000007">
    <property type="protein sequence ID" value="PXV65537.1"/>
    <property type="molecule type" value="Genomic_DNA"/>
</dbReference>
<dbReference type="PANTHER" id="PTHR30336">
    <property type="entry name" value="INNER MEMBRANE PROTEIN, PROBABLE PERMEASE"/>
    <property type="match status" value="1"/>
</dbReference>